<dbReference type="GO" id="GO:0043590">
    <property type="term" value="C:bacterial nucleoid"/>
    <property type="evidence" value="ECO:0007669"/>
    <property type="project" value="TreeGrafter"/>
</dbReference>
<evidence type="ECO:0000313" key="3">
    <source>
        <dbReference type="Proteomes" id="UP000069654"/>
    </source>
</evidence>
<dbReference type="STRING" id="1797.RMCT_0169"/>
<reference evidence="3" key="2">
    <citation type="submission" date="2016-02" db="EMBL/GenBank/DDBJ databases">
        <title>Draft genome sequence of five rapidly growing Mycobacterium species.</title>
        <authorList>
            <person name="Katahira K."/>
            <person name="Gotou Y."/>
            <person name="Iida K."/>
            <person name="Ogura Y."/>
            <person name="Hayashi T."/>
        </authorList>
    </citation>
    <scope>NUCLEOTIDE SEQUENCE [LARGE SCALE GENOMIC DNA]</scope>
    <source>
        <strain evidence="3">JCM6362</strain>
    </source>
</reference>
<reference evidence="2 3" key="1">
    <citation type="journal article" date="2016" name="Genome Announc.">
        <title>Draft Genome Sequences of Five Rapidly Growing Mycobacterium Species, M. thermoresistibile, M. fortuitum subsp. acetamidolyticum, M. canariasense, M. brisbanense, and M. novocastrense.</title>
        <authorList>
            <person name="Katahira K."/>
            <person name="Ogura Y."/>
            <person name="Gotoh Y."/>
            <person name="Hayashi T."/>
        </authorList>
    </citation>
    <scope>NUCLEOTIDE SEQUENCE [LARGE SCALE GENOMIC DNA]</scope>
    <source>
        <strain evidence="2 3">JCM6362</strain>
    </source>
</reference>
<dbReference type="Pfam" id="PF04471">
    <property type="entry name" value="Mrr_cat"/>
    <property type="match status" value="1"/>
</dbReference>
<name>A0A100XAV6_MYCTH</name>
<dbReference type="InterPro" id="IPR011856">
    <property type="entry name" value="tRNA_endonuc-like_dom_sf"/>
</dbReference>
<dbReference type="InterPro" id="IPR011335">
    <property type="entry name" value="Restrct_endonuc-II-like"/>
</dbReference>
<evidence type="ECO:0000313" key="2">
    <source>
        <dbReference type="EMBL" id="GAT13197.1"/>
    </source>
</evidence>
<dbReference type="PIRSF" id="PIRSF031853">
    <property type="entry name" value="UPC031853"/>
    <property type="match status" value="1"/>
</dbReference>
<organism evidence="2 3">
    <name type="scientific">Mycolicibacterium thermoresistibile</name>
    <name type="common">Mycobacterium thermoresistibile</name>
    <dbReference type="NCBI Taxonomy" id="1797"/>
    <lineage>
        <taxon>Bacteria</taxon>
        <taxon>Bacillati</taxon>
        <taxon>Actinomycetota</taxon>
        <taxon>Actinomycetes</taxon>
        <taxon>Mycobacteriales</taxon>
        <taxon>Mycobacteriaceae</taxon>
        <taxon>Mycolicibacterium</taxon>
    </lineage>
</organism>
<keyword evidence="2" id="KW-0540">Nuclease</keyword>
<dbReference type="PANTHER" id="PTHR30015:SF7">
    <property type="entry name" value="TYPE IV METHYL-DIRECTED RESTRICTION ENZYME ECOKMRR"/>
    <property type="match status" value="1"/>
</dbReference>
<dbReference type="SUPFAM" id="SSF52980">
    <property type="entry name" value="Restriction endonuclease-like"/>
    <property type="match status" value="1"/>
</dbReference>
<dbReference type="EMBL" id="BCTB01000002">
    <property type="protein sequence ID" value="GAT13197.1"/>
    <property type="molecule type" value="Genomic_DNA"/>
</dbReference>
<dbReference type="InterPro" id="IPR052906">
    <property type="entry name" value="Type_IV_Methyl-Rstrct_Enzyme"/>
</dbReference>
<dbReference type="AlphaFoldDB" id="A0A100XAV6"/>
<protein>
    <submittedName>
        <fullName evidence="2">Restriction endonuclease</fullName>
    </submittedName>
</protein>
<evidence type="ECO:0000259" key="1">
    <source>
        <dbReference type="Pfam" id="PF04471"/>
    </source>
</evidence>
<dbReference type="GO" id="GO:0009307">
    <property type="term" value="P:DNA restriction-modification system"/>
    <property type="evidence" value="ECO:0007669"/>
    <property type="project" value="InterPro"/>
</dbReference>
<keyword evidence="2" id="KW-0255">Endonuclease</keyword>
<keyword evidence="2" id="KW-0378">Hydrolase</keyword>
<comment type="caution">
    <text evidence="2">The sequence shown here is derived from an EMBL/GenBank/DDBJ whole genome shotgun (WGS) entry which is preliminary data.</text>
</comment>
<dbReference type="Proteomes" id="UP000069654">
    <property type="component" value="Unassembled WGS sequence"/>
</dbReference>
<proteinExistence type="predicted"/>
<dbReference type="PANTHER" id="PTHR30015">
    <property type="entry name" value="MRR RESTRICTION SYSTEM PROTEIN"/>
    <property type="match status" value="1"/>
</dbReference>
<feature type="domain" description="Restriction endonuclease type IV Mrr" evidence="1">
    <location>
        <begin position="192"/>
        <end position="304"/>
    </location>
</feature>
<dbReference type="InterPro" id="IPR007560">
    <property type="entry name" value="Restrct_endonuc_IV_Mrr"/>
</dbReference>
<dbReference type="REBASE" id="150899">
    <property type="entry name" value="Mth6362MrrP"/>
</dbReference>
<dbReference type="GO" id="GO:0015666">
    <property type="term" value="F:restriction endodeoxyribonuclease activity"/>
    <property type="evidence" value="ECO:0007669"/>
    <property type="project" value="TreeGrafter"/>
</dbReference>
<dbReference type="GO" id="GO:0003677">
    <property type="term" value="F:DNA binding"/>
    <property type="evidence" value="ECO:0007669"/>
    <property type="project" value="InterPro"/>
</dbReference>
<sequence>MWMVRSHGGRHYDDFRDRGAAGIGFKEIASIAKPGVDKKTLADAYRRAVPDMSEASAITASSQVHRFVNEMQVGDYVVTYSPANRTYLVGRITGPSELHLEWEAEGMNLSRPVEWMPREVDRDSLRTVSKNSLGSTLTIFKLSNSVRDELLALARGDASPPVEPEVVDDEDVVDPLSDYEAIAFERIKDLVSRLDWKDFQDLVAGILRAMGYKTQVSPPGSDLGRDILASPDGFGFEQPRIVVEVKHRKESVSSYGIRSFVGGRHKDDRCLYVSTGGFTRDARYEADRSSIPVVLWTVEELTKALIDNYDNTDGKTKALVSLRTFYAPAADV</sequence>
<gene>
    <name evidence="2" type="ORF">RMCT_0169</name>
</gene>
<dbReference type="OMA" id="WVITYSP"/>
<dbReference type="InterPro" id="IPR016984">
    <property type="entry name" value="UCP031853"/>
</dbReference>
<accession>A0A100XAV6</accession>
<dbReference type="Gene3D" id="3.40.1350.10">
    <property type="match status" value="1"/>
</dbReference>